<evidence type="ECO:0000256" key="2">
    <source>
        <dbReference type="ARBA" id="ARBA00005167"/>
    </source>
</evidence>
<protein>
    <recommendedName>
        <fullName evidence="5 12">Inositol oxygenase</fullName>
        <ecNumber evidence="4 12">1.13.99.1</ecNumber>
    </recommendedName>
    <alternativeName>
        <fullName evidence="10 12">Myo-inositol oxygenase</fullName>
    </alternativeName>
</protein>
<evidence type="ECO:0000256" key="5">
    <source>
        <dbReference type="ARBA" id="ARBA00019269"/>
    </source>
</evidence>
<name>A0ABM1EAP7_PRICU</name>
<comment type="similarity">
    <text evidence="3 12">Belongs to the myo-inositol oxygenase family.</text>
</comment>
<reference evidence="14" key="1">
    <citation type="submission" date="2025-08" db="UniProtKB">
        <authorList>
            <consortium name="RefSeq"/>
        </authorList>
    </citation>
    <scope>IDENTIFICATION</scope>
</reference>
<dbReference type="PANTHER" id="PTHR12588">
    <property type="entry name" value="MYOINOSITOL OXYGENASE"/>
    <property type="match status" value="1"/>
</dbReference>
<dbReference type="SUPFAM" id="SSF109604">
    <property type="entry name" value="HD-domain/PDEase-like"/>
    <property type="match status" value="1"/>
</dbReference>
<evidence type="ECO:0000256" key="11">
    <source>
        <dbReference type="ARBA" id="ARBA00048271"/>
    </source>
</evidence>
<accession>A0ABM1EAP7</accession>
<dbReference type="GeneID" id="106810427"/>
<dbReference type="InterPro" id="IPR007828">
    <property type="entry name" value="Inositol_oxygenase"/>
</dbReference>
<dbReference type="Pfam" id="PF05153">
    <property type="entry name" value="MIOX"/>
    <property type="match status" value="1"/>
</dbReference>
<keyword evidence="7 12" id="KW-0479">Metal-binding</keyword>
<dbReference type="EC" id="1.13.99.1" evidence="4 12"/>
<dbReference type="PANTHER" id="PTHR12588:SF0">
    <property type="entry name" value="INOSITOL OXYGENASE"/>
    <property type="match status" value="1"/>
</dbReference>
<evidence type="ECO:0000256" key="3">
    <source>
        <dbReference type="ARBA" id="ARBA00005286"/>
    </source>
</evidence>
<evidence type="ECO:0000313" key="14">
    <source>
        <dbReference type="RefSeq" id="XP_014669268.1"/>
    </source>
</evidence>
<gene>
    <name evidence="14" type="primary">LOC106810427</name>
</gene>
<proteinExistence type="inferred from homology"/>
<organism evidence="13 14">
    <name type="scientific">Priapulus caudatus</name>
    <name type="common">Priapulid worm</name>
    <dbReference type="NCBI Taxonomy" id="37621"/>
    <lineage>
        <taxon>Eukaryota</taxon>
        <taxon>Metazoa</taxon>
        <taxon>Ecdysozoa</taxon>
        <taxon>Scalidophora</taxon>
        <taxon>Priapulida</taxon>
        <taxon>Priapulimorpha</taxon>
        <taxon>Priapulimorphida</taxon>
        <taxon>Priapulidae</taxon>
        <taxon>Priapulus</taxon>
    </lineage>
</organism>
<evidence type="ECO:0000256" key="4">
    <source>
        <dbReference type="ARBA" id="ARBA00011919"/>
    </source>
</evidence>
<sequence length="282" mass="33116">MEKVELLDPSELYRPEKVHMEKQALRNYNHESTPQRVKNTYYTMHTNQCVDFVKAKVAEYSRFDKGEMSVMEALDKLNSVIDESDPDVEFPNIYHAYQTAERVREKHPDKDWFQLTGLIHDLGKLLAVYGEPQWSVVGDTFPVGCAIVPSIVFGADSFKENPDTKNPKYNTRLGIYKENCGLERVQMSWGHDEYLYQVLKENKCALPEEALYAVRYHSFYPWHSGGDYKYLCSNHDAEMLEWIVEFNQFDLYSKTDDIPDIEKLRPYYQTLVDTYCPGKLRW</sequence>
<evidence type="ECO:0000256" key="1">
    <source>
        <dbReference type="ARBA" id="ARBA00004496"/>
    </source>
</evidence>
<comment type="cofactor">
    <cofactor evidence="12">
        <name>Fe cation</name>
        <dbReference type="ChEBI" id="CHEBI:24875"/>
    </cofactor>
    <text evidence="12">Binds 2 iron ions per subunit.</text>
</comment>
<evidence type="ECO:0000256" key="10">
    <source>
        <dbReference type="ARBA" id="ARBA00029668"/>
    </source>
</evidence>
<evidence type="ECO:0000313" key="13">
    <source>
        <dbReference type="Proteomes" id="UP000695022"/>
    </source>
</evidence>
<dbReference type="Gene3D" id="1.10.3210.10">
    <property type="entry name" value="Hypothetical protein af1432"/>
    <property type="match status" value="1"/>
</dbReference>
<keyword evidence="9 12" id="KW-0408">Iron</keyword>
<comment type="catalytic activity">
    <reaction evidence="11 12">
        <text>myo-inositol + O2 = D-glucuronate + H2O + H(+)</text>
        <dbReference type="Rhea" id="RHEA:23696"/>
        <dbReference type="ChEBI" id="CHEBI:15377"/>
        <dbReference type="ChEBI" id="CHEBI:15378"/>
        <dbReference type="ChEBI" id="CHEBI:15379"/>
        <dbReference type="ChEBI" id="CHEBI:17268"/>
        <dbReference type="ChEBI" id="CHEBI:58720"/>
        <dbReference type="EC" id="1.13.99.1"/>
    </reaction>
</comment>
<dbReference type="Proteomes" id="UP000695022">
    <property type="component" value="Unplaced"/>
</dbReference>
<comment type="subcellular location">
    <subcellularLocation>
        <location evidence="1 12">Cytoplasm</location>
    </subcellularLocation>
</comment>
<evidence type="ECO:0000256" key="12">
    <source>
        <dbReference type="RuleBase" id="RU367039"/>
    </source>
</evidence>
<keyword evidence="6 12" id="KW-0963">Cytoplasm</keyword>
<evidence type="ECO:0000256" key="8">
    <source>
        <dbReference type="ARBA" id="ARBA00023002"/>
    </source>
</evidence>
<evidence type="ECO:0000256" key="9">
    <source>
        <dbReference type="ARBA" id="ARBA00023004"/>
    </source>
</evidence>
<dbReference type="RefSeq" id="XP_014669268.1">
    <property type="nucleotide sequence ID" value="XM_014813782.1"/>
</dbReference>
<keyword evidence="13" id="KW-1185">Reference proteome</keyword>
<evidence type="ECO:0000256" key="7">
    <source>
        <dbReference type="ARBA" id="ARBA00022723"/>
    </source>
</evidence>
<keyword evidence="8 12" id="KW-0560">Oxidoreductase</keyword>
<evidence type="ECO:0000256" key="6">
    <source>
        <dbReference type="ARBA" id="ARBA00022490"/>
    </source>
</evidence>
<comment type="pathway">
    <text evidence="2 12">Polyol metabolism; myo-inositol degradation into D-glucuronate; D-glucuronate from myo-inositol: step 1/1.</text>
</comment>